<feature type="non-terminal residue" evidence="2">
    <location>
        <position position="85"/>
    </location>
</feature>
<protein>
    <submittedName>
        <fullName evidence="2">Uncharacterized protein</fullName>
    </submittedName>
</protein>
<comment type="caution">
    <text evidence="2">The sequence shown here is derived from an EMBL/GenBank/DDBJ whole genome shotgun (WGS) entry which is preliminary data.</text>
</comment>
<reference evidence="2" key="1">
    <citation type="journal article" date="2014" name="Front. Microbiol.">
        <title>High frequency of phylogenetically diverse reductive dehalogenase-homologous genes in deep subseafloor sedimentary metagenomes.</title>
        <authorList>
            <person name="Kawai M."/>
            <person name="Futagami T."/>
            <person name="Toyoda A."/>
            <person name="Takaki Y."/>
            <person name="Nishi S."/>
            <person name="Hori S."/>
            <person name="Arai W."/>
            <person name="Tsubouchi T."/>
            <person name="Morono Y."/>
            <person name="Uchiyama I."/>
            <person name="Ito T."/>
            <person name="Fujiyama A."/>
            <person name="Inagaki F."/>
            <person name="Takami H."/>
        </authorList>
    </citation>
    <scope>NUCLEOTIDE SEQUENCE</scope>
    <source>
        <strain evidence="2">Expedition CK06-06</strain>
    </source>
</reference>
<accession>X0U5B1</accession>
<gene>
    <name evidence="2" type="ORF">S01H1_21401</name>
</gene>
<feature type="compositionally biased region" description="Polar residues" evidence="1">
    <location>
        <begin position="30"/>
        <end position="39"/>
    </location>
</feature>
<proteinExistence type="predicted"/>
<name>X0U5B1_9ZZZZ</name>
<evidence type="ECO:0000256" key="1">
    <source>
        <dbReference type="SAM" id="MobiDB-lite"/>
    </source>
</evidence>
<organism evidence="2">
    <name type="scientific">marine sediment metagenome</name>
    <dbReference type="NCBI Taxonomy" id="412755"/>
    <lineage>
        <taxon>unclassified sequences</taxon>
        <taxon>metagenomes</taxon>
        <taxon>ecological metagenomes</taxon>
    </lineage>
</organism>
<dbReference type="EMBL" id="BARS01011857">
    <property type="protein sequence ID" value="GAF94521.1"/>
    <property type="molecule type" value="Genomic_DNA"/>
</dbReference>
<feature type="region of interest" description="Disordered" evidence="1">
    <location>
        <begin position="26"/>
        <end position="50"/>
    </location>
</feature>
<dbReference type="AlphaFoldDB" id="X0U5B1"/>
<sequence length="85" mass="9176">MQEKGYCKHGEFILSEGCPQCIAERREQSTGHAPTSIGSTTGGLADDPLLLPGEPIETALALRPGEDVEAHGYFEEASRLLEYAE</sequence>
<evidence type="ECO:0000313" key="2">
    <source>
        <dbReference type="EMBL" id="GAF94521.1"/>
    </source>
</evidence>